<dbReference type="PROSITE" id="PS50005">
    <property type="entry name" value="TPR"/>
    <property type="match status" value="1"/>
</dbReference>
<evidence type="ECO:0000256" key="5">
    <source>
        <dbReference type="ARBA" id="ARBA00022737"/>
    </source>
</evidence>
<keyword evidence="8" id="KW-0505">Motor protein</keyword>
<dbReference type="PANTHER" id="PTHR45783:SF3">
    <property type="entry name" value="KINESIN LIGHT CHAIN"/>
    <property type="match status" value="1"/>
</dbReference>
<keyword evidence="5" id="KW-0677">Repeat</keyword>
<comment type="similarity">
    <text evidence="2">Belongs to the kinesin light chain family.</text>
</comment>
<protein>
    <submittedName>
        <fullName evidence="13">TPR_REGION domain-containing protein</fullName>
    </submittedName>
</protein>
<evidence type="ECO:0000256" key="3">
    <source>
        <dbReference type="ARBA" id="ARBA00022490"/>
    </source>
</evidence>
<dbReference type="PANTHER" id="PTHR45783">
    <property type="entry name" value="KINESIN LIGHT CHAIN"/>
    <property type="match status" value="1"/>
</dbReference>
<dbReference type="OrthoDB" id="413723at2759"/>
<evidence type="ECO:0000313" key="12">
    <source>
        <dbReference type="Proteomes" id="UP000272942"/>
    </source>
</evidence>
<evidence type="ECO:0000313" key="13">
    <source>
        <dbReference type="WBParaSite" id="ECPE_0001316501-mRNA-1"/>
    </source>
</evidence>
<gene>
    <name evidence="11" type="ORF">ECPE_LOCUS13126</name>
</gene>
<dbReference type="EMBL" id="UZAN01054372">
    <property type="protein sequence ID" value="VDP90398.1"/>
    <property type="molecule type" value="Genomic_DNA"/>
</dbReference>
<organism evidence="13">
    <name type="scientific">Echinostoma caproni</name>
    <dbReference type="NCBI Taxonomy" id="27848"/>
    <lineage>
        <taxon>Eukaryota</taxon>
        <taxon>Metazoa</taxon>
        <taxon>Spiralia</taxon>
        <taxon>Lophotrochozoa</taxon>
        <taxon>Platyhelminthes</taxon>
        <taxon>Trematoda</taxon>
        <taxon>Digenea</taxon>
        <taxon>Plagiorchiida</taxon>
        <taxon>Echinostomata</taxon>
        <taxon>Echinostomatoidea</taxon>
        <taxon>Echinostomatidae</taxon>
        <taxon>Echinostoma</taxon>
    </lineage>
</organism>
<dbReference type="InterPro" id="IPR002151">
    <property type="entry name" value="Kinesin_light"/>
</dbReference>
<evidence type="ECO:0000256" key="6">
    <source>
        <dbReference type="ARBA" id="ARBA00022803"/>
    </source>
</evidence>
<accession>A0A183B1P1</accession>
<evidence type="ECO:0000256" key="10">
    <source>
        <dbReference type="PROSITE-ProRule" id="PRU00339"/>
    </source>
</evidence>
<feature type="repeat" description="TPR" evidence="10">
    <location>
        <begin position="105"/>
        <end position="138"/>
    </location>
</feature>
<dbReference type="InterPro" id="IPR019734">
    <property type="entry name" value="TPR_rpt"/>
</dbReference>
<dbReference type="GO" id="GO:0005737">
    <property type="term" value="C:cytoplasm"/>
    <property type="evidence" value="ECO:0007669"/>
    <property type="project" value="TreeGrafter"/>
</dbReference>
<dbReference type="GO" id="GO:0007018">
    <property type="term" value="P:microtubule-based movement"/>
    <property type="evidence" value="ECO:0007669"/>
    <property type="project" value="TreeGrafter"/>
</dbReference>
<dbReference type="Proteomes" id="UP000272942">
    <property type="component" value="Unassembled WGS sequence"/>
</dbReference>
<keyword evidence="12" id="KW-1185">Reference proteome</keyword>
<proteinExistence type="inferred from homology"/>
<sequence>MLHYVPLPTLVPVLLPPIVVRDFVRAYIPYACSTWRSDCYYCRLSLRFVCVLVYWSSCLLPDADFYTLVHYLTSACYARGQVELYYQRALEIYINSFGPDNLNVIRTKNNLASAYLKQGKYAEAEEMYKQVLTRAHENECAEVPNSKPLWVIAEECNGGTANATKEAADLFRFMSIKMIADLLSPSLDVIQYARSTPDQKVECRYAHLVTASLAL</sequence>
<evidence type="ECO:0000256" key="8">
    <source>
        <dbReference type="ARBA" id="ARBA00023175"/>
    </source>
</evidence>
<evidence type="ECO:0000313" key="11">
    <source>
        <dbReference type="EMBL" id="VDP90398.1"/>
    </source>
</evidence>
<keyword evidence="9" id="KW-0206">Cytoskeleton</keyword>
<dbReference type="Pfam" id="PF13424">
    <property type="entry name" value="TPR_12"/>
    <property type="match status" value="1"/>
</dbReference>
<keyword evidence="4" id="KW-0493">Microtubule</keyword>
<dbReference type="InterPro" id="IPR011990">
    <property type="entry name" value="TPR-like_helical_dom_sf"/>
</dbReference>
<evidence type="ECO:0000256" key="2">
    <source>
        <dbReference type="ARBA" id="ARBA00009622"/>
    </source>
</evidence>
<dbReference type="SUPFAM" id="SSF48452">
    <property type="entry name" value="TPR-like"/>
    <property type="match status" value="1"/>
</dbReference>
<evidence type="ECO:0000256" key="7">
    <source>
        <dbReference type="ARBA" id="ARBA00023054"/>
    </source>
</evidence>
<reference evidence="13" key="1">
    <citation type="submission" date="2016-06" db="UniProtKB">
        <authorList>
            <consortium name="WormBaseParasite"/>
        </authorList>
    </citation>
    <scope>IDENTIFICATION</scope>
</reference>
<comment type="subcellular location">
    <subcellularLocation>
        <location evidence="1">Cytoplasm</location>
        <location evidence="1">Cytoskeleton</location>
    </subcellularLocation>
</comment>
<keyword evidence="3" id="KW-0963">Cytoplasm</keyword>
<dbReference type="AlphaFoldDB" id="A0A183B1P1"/>
<evidence type="ECO:0000256" key="9">
    <source>
        <dbReference type="ARBA" id="ARBA00023212"/>
    </source>
</evidence>
<name>A0A183B1P1_9TREM</name>
<dbReference type="SMART" id="SM00028">
    <property type="entry name" value="TPR"/>
    <property type="match status" value="1"/>
</dbReference>
<dbReference type="Gene3D" id="1.25.40.10">
    <property type="entry name" value="Tetratricopeptide repeat domain"/>
    <property type="match status" value="1"/>
</dbReference>
<keyword evidence="6 10" id="KW-0802">TPR repeat</keyword>
<dbReference type="GO" id="GO:0005871">
    <property type="term" value="C:kinesin complex"/>
    <property type="evidence" value="ECO:0007669"/>
    <property type="project" value="InterPro"/>
</dbReference>
<dbReference type="GO" id="GO:0019894">
    <property type="term" value="F:kinesin binding"/>
    <property type="evidence" value="ECO:0007669"/>
    <property type="project" value="TreeGrafter"/>
</dbReference>
<evidence type="ECO:0000256" key="4">
    <source>
        <dbReference type="ARBA" id="ARBA00022701"/>
    </source>
</evidence>
<dbReference type="GO" id="GO:0005874">
    <property type="term" value="C:microtubule"/>
    <property type="evidence" value="ECO:0007669"/>
    <property type="project" value="UniProtKB-KW"/>
</dbReference>
<evidence type="ECO:0000256" key="1">
    <source>
        <dbReference type="ARBA" id="ARBA00004245"/>
    </source>
</evidence>
<dbReference type="WBParaSite" id="ECPE_0001316501-mRNA-1">
    <property type="protein sequence ID" value="ECPE_0001316501-mRNA-1"/>
    <property type="gene ID" value="ECPE_0001316501"/>
</dbReference>
<keyword evidence="7" id="KW-0175">Coiled coil</keyword>
<reference evidence="11 12" key="2">
    <citation type="submission" date="2018-11" db="EMBL/GenBank/DDBJ databases">
        <authorList>
            <consortium name="Pathogen Informatics"/>
        </authorList>
    </citation>
    <scope>NUCLEOTIDE SEQUENCE [LARGE SCALE GENOMIC DNA]</scope>
    <source>
        <strain evidence="11 12">Egypt</strain>
    </source>
</reference>